<dbReference type="PANTHER" id="PTHR31343:SF5">
    <property type="entry name" value="DUF789 FAMILY PROTEIN"/>
    <property type="match status" value="1"/>
</dbReference>
<dbReference type="Pfam" id="PF05623">
    <property type="entry name" value="DUF789"/>
    <property type="match status" value="2"/>
</dbReference>
<organism evidence="2">
    <name type="scientific">Fagus sylvatica</name>
    <name type="common">Beechnut</name>
    <dbReference type="NCBI Taxonomy" id="28930"/>
    <lineage>
        <taxon>Eukaryota</taxon>
        <taxon>Viridiplantae</taxon>
        <taxon>Streptophyta</taxon>
        <taxon>Embryophyta</taxon>
        <taxon>Tracheophyta</taxon>
        <taxon>Spermatophyta</taxon>
        <taxon>Magnoliopsida</taxon>
        <taxon>eudicotyledons</taxon>
        <taxon>Gunneridae</taxon>
        <taxon>Pentapetalae</taxon>
        <taxon>rosids</taxon>
        <taxon>fabids</taxon>
        <taxon>Fagales</taxon>
        <taxon>Fagaceae</taxon>
        <taxon>Fagus</taxon>
    </lineage>
</organism>
<dbReference type="AlphaFoldDB" id="A0A2N9I0D2"/>
<accession>A0A2N9I0D2</accession>
<dbReference type="EMBL" id="OIVN01004446">
    <property type="protein sequence ID" value="SPD17474.1"/>
    <property type="molecule type" value="Genomic_DNA"/>
</dbReference>
<feature type="compositionally biased region" description="Polar residues" evidence="1">
    <location>
        <begin position="47"/>
        <end position="57"/>
    </location>
</feature>
<proteinExistence type="predicted"/>
<feature type="region of interest" description="Disordered" evidence="1">
    <location>
        <begin position="141"/>
        <end position="169"/>
    </location>
</feature>
<name>A0A2N9I0D2_FAGSY</name>
<reference evidence="2" key="1">
    <citation type="submission" date="2018-02" db="EMBL/GenBank/DDBJ databases">
        <authorList>
            <person name="Cohen D.B."/>
            <person name="Kent A.D."/>
        </authorList>
    </citation>
    <scope>NUCLEOTIDE SEQUENCE</scope>
</reference>
<sequence length="522" mass="58387">MLGTGLRFGALRGEDRFYIPVKARKNQREQKQGRRGNKGDDSETKDPSNSLPITPATNLDRFLDSTKPLVPAQYFSKTTMRGWRTCDVEFQPYFMLNDLWEAFKEWSAYGAGVPLVLDECDSVVQYYVPYLSGIQLYGEPATRSNAKPRQAGEDSDCDYYRDSSSDGSSDYEIDKGIKFTREQRGWRHLTSEVPIRLGGLSINDEHSPRQGGFSSDDGEAGNSQGVLLFEFLEQDPPYCREPLADKISDLACRYPGLKTLRSCDLLPASWISCGMVSNIPNTNRSNIKRFGCLLLNIPYPFHTHDRPGILSGSAGTQGKIFIYLPNIWGLLSGGSTQAPIVINPSEIDGVPKISLPAFGMASYKIKGSMWTQHGISESQLANSLMQAADNWLRPLQVNHPDFQFFASHGMNYRVEGHGGRCLGWRDMEGEKRREGKVDGICGCIETCSFFSKGVVNVKFLSRCIQKGTKFAAIIPNFNLKPSRILAQIKWLMPERGWVKLNTDGATNTTLDWGFCQIHGKMF</sequence>
<evidence type="ECO:0000256" key="1">
    <source>
        <dbReference type="SAM" id="MobiDB-lite"/>
    </source>
</evidence>
<dbReference type="PANTHER" id="PTHR31343">
    <property type="entry name" value="T15D22.8"/>
    <property type="match status" value="1"/>
</dbReference>
<gene>
    <name evidence="2" type="ORF">FSB_LOCUS45356</name>
</gene>
<dbReference type="InterPro" id="IPR008507">
    <property type="entry name" value="DUF789"/>
</dbReference>
<feature type="compositionally biased region" description="Basic and acidic residues" evidence="1">
    <location>
        <begin position="26"/>
        <end position="46"/>
    </location>
</feature>
<evidence type="ECO:0000313" key="2">
    <source>
        <dbReference type="EMBL" id="SPD17474.1"/>
    </source>
</evidence>
<feature type="region of interest" description="Disordered" evidence="1">
    <location>
        <begin position="200"/>
        <end position="220"/>
    </location>
</feature>
<feature type="region of interest" description="Disordered" evidence="1">
    <location>
        <begin position="22"/>
        <end position="57"/>
    </location>
</feature>
<protein>
    <submittedName>
        <fullName evidence="2">Uncharacterized protein</fullName>
    </submittedName>
</protein>